<dbReference type="AlphaFoldDB" id="A0A7X4HQK3"/>
<dbReference type="Proteomes" id="UP000460132">
    <property type="component" value="Unassembled WGS sequence"/>
</dbReference>
<comment type="caution">
    <text evidence="5">The sequence shown here is derived from an EMBL/GenBank/DDBJ whole genome shotgun (WGS) entry which is preliminary data.</text>
</comment>
<reference evidence="5 6" key="1">
    <citation type="submission" date="2020-01" db="EMBL/GenBank/DDBJ databases">
        <title>Vaginal microbiome of pregnant Indian women: Insights into the genome of dominants Lactobacillus species.</title>
        <authorList>
            <person name="Das B."/>
            <person name="Mehta O."/>
            <person name="Ghosh T.S."/>
            <person name="Kothidar A."/>
            <person name="Gowtham M.R."/>
            <person name="Mitra R."/>
            <person name="Kshetrapal P."/>
            <person name="Wadhwa N."/>
            <person name="Thiruvengadam R."/>
            <person name="Nair G.B."/>
            <person name="Bhatnagar S."/>
            <person name="Pore S."/>
        </authorList>
    </citation>
    <scope>NUCLEOTIDE SEQUENCE [LARGE SCALE GENOMIC DNA]</scope>
    <source>
        <strain evidence="5 6">Indica2</strain>
    </source>
</reference>
<evidence type="ECO:0000313" key="6">
    <source>
        <dbReference type="Proteomes" id="UP000460132"/>
    </source>
</evidence>
<evidence type="ECO:0000259" key="4">
    <source>
        <dbReference type="Pfam" id="PF17966"/>
    </source>
</evidence>
<feature type="region of interest" description="Disordered" evidence="2">
    <location>
        <begin position="172"/>
        <end position="194"/>
    </location>
</feature>
<feature type="domain" description="Mub B2-like" evidence="4">
    <location>
        <begin position="853"/>
        <end position="944"/>
    </location>
</feature>
<evidence type="ECO:0000313" key="5">
    <source>
        <dbReference type="EMBL" id="MYN53791.1"/>
    </source>
</evidence>
<protein>
    <submittedName>
        <fullName evidence="5">YSIRK-type signal peptide-containing protein</fullName>
    </submittedName>
</protein>
<sequence length="966" mass="106350">MLERVPKYTLRKLSVGLASVMIGSGILMNSPKVLADTTDTSTASSQIEDNSNPNTQSGAIQDKDNSNPNTQSGAIQDKDNSKPSTQSGATQDKDNSKSSTQSSATQDKNNAAVQERSDNSVTETPTTTGNKNKSENELELAKAPAGSTPASAKALAKISALAETLVEIPASASDTADTTTPTTPSDSTSMAIGNDKNKLDKNWIKLENGKAQIYFTVKGNDQKTYVTSYMDKNDKNVESTLYTKRFDPNSLELHIEYQNGDKDAGPGWALQWDDKYLQLNTSKIGTKGLVYTTNSGDEKDVPLSPGRGDYRSYNEWSKVGQDPSKFHLISLWQTVPANSTFTATLPFKYVGDGNVAKSTKVEILYKSYSTTLTFDPFELHPAQIDPAPKPTTTDDPTKTTGVYNNPDATSSDWLKLINGEAIAYYTAKGKDGKTYVTGYVGEGGKSQSIFNVDQIDPDPKKSELEYHFIYRQGDNENNTGLWINFADGENIVVDGSRIGSDGLKLKSKVGYSYNWVMNGIGDGGIYYSYADYLTNSKSKDIAKATQISLTGTKVKPGDTIEMTIPVKYVGQISDEHRFLTFSPHVNDYGNSNGTKLIQHWSDLYFTTILKDKSDIKNIVLVPSEFVGEQPGHSSWKILKDILPDMPNGFDTIKVSNFPTYKGPFNMDSLPKGDFPKFIYGSAQYYIDLAQIQQIFADHGYTVKYSNNNGKAQEMPFYAYTTLPLATYVNDSGTKPDPSIWYIQVQAVPALFLNKDQHYVADPNAKPWDTTSMVDAIYVADYTGKRLSKEEMAQLPKTDVQISYTYQAPGSTDTVVADKVDLTKAGIYTVTYSHTYADGRVVKDSRKVYVDGVKQENKDITRTIIVHTPKGTDQKVIQKATLTREVILDATTGEIKSAGKWSTAKWETYSAPDFKGYTPDVAQVEEATVTKDTQDTTVEINYAANDQQTHVIYVDDDNNGDPIKTET</sequence>
<dbReference type="Pfam" id="PF04650">
    <property type="entry name" value="YSIRK_signal"/>
    <property type="match status" value="1"/>
</dbReference>
<feature type="compositionally biased region" description="Polar residues" evidence="2">
    <location>
        <begin position="97"/>
        <end position="112"/>
    </location>
</feature>
<dbReference type="Gene3D" id="2.60.40.4300">
    <property type="match status" value="1"/>
</dbReference>
<feature type="domain" description="YSIRK Gram-positive signal peptide" evidence="3">
    <location>
        <begin position="7"/>
        <end position="27"/>
    </location>
</feature>
<dbReference type="InterPro" id="IPR005877">
    <property type="entry name" value="YSIRK_signal_dom"/>
</dbReference>
<accession>A0A7X4HQK3</accession>
<dbReference type="RefSeq" id="WP_160811102.1">
    <property type="nucleotide sequence ID" value="NZ_WWFF01000006.1"/>
</dbReference>
<dbReference type="EMBL" id="WWFF01000006">
    <property type="protein sequence ID" value="MYN53791.1"/>
    <property type="molecule type" value="Genomic_DNA"/>
</dbReference>
<feature type="compositionally biased region" description="Low complexity" evidence="2">
    <location>
        <begin position="390"/>
        <end position="400"/>
    </location>
</feature>
<dbReference type="InterPro" id="IPR041495">
    <property type="entry name" value="Mub_B2"/>
</dbReference>
<feature type="compositionally biased region" description="Low complexity" evidence="2">
    <location>
        <begin position="172"/>
        <end position="189"/>
    </location>
</feature>
<evidence type="ECO:0000256" key="2">
    <source>
        <dbReference type="SAM" id="MobiDB-lite"/>
    </source>
</evidence>
<evidence type="ECO:0000256" key="1">
    <source>
        <dbReference type="ARBA" id="ARBA00022729"/>
    </source>
</evidence>
<name>A0A7X4HQK3_9LACO</name>
<evidence type="ECO:0000259" key="3">
    <source>
        <dbReference type="Pfam" id="PF04650"/>
    </source>
</evidence>
<proteinExistence type="predicted"/>
<dbReference type="Pfam" id="PF17966">
    <property type="entry name" value="Muc_B2"/>
    <property type="match status" value="1"/>
</dbReference>
<keyword evidence="1" id="KW-0732">Signal</keyword>
<feature type="region of interest" description="Disordered" evidence="2">
    <location>
        <begin position="381"/>
        <end position="405"/>
    </location>
</feature>
<feature type="non-terminal residue" evidence="5">
    <location>
        <position position="966"/>
    </location>
</feature>
<dbReference type="NCBIfam" id="TIGR01168">
    <property type="entry name" value="YSIRK_signal"/>
    <property type="match status" value="1"/>
</dbReference>
<feature type="compositionally biased region" description="Polar residues" evidence="2">
    <location>
        <begin position="46"/>
        <end position="59"/>
    </location>
</feature>
<gene>
    <name evidence="5" type="ORF">GTK63_05580</name>
</gene>
<feature type="region of interest" description="Disordered" evidence="2">
    <location>
        <begin position="37"/>
        <end position="149"/>
    </location>
</feature>
<feature type="compositionally biased region" description="Polar residues" evidence="2">
    <location>
        <begin position="119"/>
        <end position="131"/>
    </location>
</feature>
<organism evidence="5 6">
    <name type="scientific">Lactobacillus crispatus</name>
    <dbReference type="NCBI Taxonomy" id="47770"/>
    <lineage>
        <taxon>Bacteria</taxon>
        <taxon>Bacillati</taxon>
        <taxon>Bacillota</taxon>
        <taxon>Bacilli</taxon>
        <taxon>Lactobacillales</taxon>
        <taxon>Lactobacillaceae</taxon>
        <taxon>Lactobacillus</taxon>
    </lineage>
</organism>